<reference evidence="1 2" key="1">
    <citation type="journal article" date="2018" name="Front. Plant Sci.">
        <title>Red Clover (Trifolium pratense) and Zigzag Clover (T. medium) - A Picture of Genomic Similarities and Differences.</title>
        <authorList>
            <person name="Dluhosova J."/>
            <person name="Istvanek J."/>
            <person name="Nedelnik J."/>
            <person name="Repkova J."/>
        </authorList>
    </citation>
    <scope>NUCLEOTIDE SEQUENCE [LARGE SCALE GENOMIC DNA]</scope>
    <source>
        <strain evidence="2">cv. 10/8</strain>
        <tissue evidence="1">Leaf</tissue>
    </source>
</reference>
<protein>
    <submittedName>
        <fullName evidence="1">Uncharacterized protein</fullName>
    </submittedName>
</protein>
<accession>A0A392RWP7</accession>
<feature type="non-terminal residue" evidence="1">
    <location>
        <position position="76"/>
    </location>
</feature>
<sequence>MFTANDLISMERLQSGGTRMIETIVPETESKISKVGGRGNWVEITKAITSHGRNPRLKIKYRETKWIKGNRNIIVS</sequence>
<evidence type="ECO:0000313" key="2">
    <source>
        <dbReference type="Proteomes" id="UP000265520"/>
    </source>
</evidence>
<keyword evidence="2" id="KW-1185">Reference proteome</keyword>
<dbReference type="Proteomes" id="UP000265520">
    <property type="component" value="Unassembled WGS sequence"/>
</dbReference>
<organism evidence="1 2">
    <name type="scientific">Trifolium medium</name>
    <dbReference type="NCBI Taxonomy" id="97028"/>
    <lineage>
        <taxon>Eukaryota</taxon>
        <taxon>Viridiplantae</taxon>
        <taxon>Streptophyta</taxon>
        <taxon>Embryophyta</taxon>
        <taxon>Tracheophyta</taxon>
        <taxon>Spermatophyta</taxon>
        <taxon>Magnoliopsida</taxon>
        <taxon>eudicotyledons</taxon>
        <taxon>Gunneridae</taxon>
        <taxon>Pentapetalae</taxon>
        <taxon>rosids</taxon>
        <taxon>fabids</taxon>
        <taxon>Fabales</taxon>
        <taxon>Fabaceae</taxon>
        <taxon>Papilionoideae</taxon>
        <taxon>50 kb inversion clade</taxon>
        <taxon>NPAAA clade</taxon>
        <taxon>Hologalegina</taxon>
        <taxon>IRL clade</taxon>
        <taxon>Trifolieae</taxon>
        <taxon>Trifolium</taxon>
    </lineage>
</organism>
<dbReference type="AlphaFoldDB" id="A0A392RWP7"/>
<comment type="caution">
    <text evidence="1">The sequence shown here is derived from an EMBL/GenBank/DDBJ whole genome shotgun (WGS) entry which is preliminary data.</text>
</comment>
<name>A0A392RWP7_9FABA</name>
<evidence type="ECO:0000313" key="1">
    <source>
        <dbReference type="EMBL" id="MCI41063.1"/>
    </source>
</evidence>
<proteinExistence type="predicted"/>
<dbReference type="EMBL" id="LXQA010287354">
    <property type="protein sequence ID" value="MCI41063.1"/>
    <property type="molecule type" value="Genomic_DNA"/>
</dbReference>